<proteinExistence type="predicted"/>
<name>A0A0B2D871_9PSED</name>
<dbReference type="EMBL" id="JTAK01000004">
    <property type="protein sequence ID" value="KHO64438.1"/>
    <property type="molecule type" value="Genomic_DNA"/>
</dbReference>
<keyword evidence="5" id="KW-1185">Reference proteome</keyword>
<evidence type="ECO:0000256" key="1">
    <source>
        <dbReference type="SAM" id="SignalP"/>
    </source>
</evidence>
<dbReference type="Proteomes" id="UP000186079">
    <property type="component" value="Unassembled WGS sequence"/>
</dbReference>
<feature type="domain" description="Water stress and hypersensitive response" evidence="2">
    <location>
        <begin position="31"/>
        <end position="151"/>
    </location>
</feature>
<evidence type="ECO:0000313" key="6">
    <source>
        <dbReference type="Proteomes" id="UP000186079"/>
    </source>
</evidence>
<dbReference type="RefSeq" id="WP_027591825.1">
    <property type="nucleotide sequence ID" value="NZ_FMUP01000002.1"/>
</dbReference>
<keyword evidence="1" id="KW-0732">Signal</keyword>
<dbReference type="AlphaFoldDB" id="A0A0B2D871"/>
<dbReference type="STRING" id="706570.PT85_09505"/>
<dbReference type="Pfam" id="PF03168">
    <property type="entry name" value="LEA_2"/>
    <property type="match status" value="1"/>
</dbReference>
<accession>A0A0B3BIX1</accession>
<dbReference type="OrthoDB" id="5421820at2"/>
<dbReference type="InterPro" id="IPR013990">
    <property type="entry name" value="WHy-dom"/>
</dbReference>
<evidence type="ECO:0000313" key="5">
    <source>
        <dbReference type="Proteomes" id="UP000030980"/>
    </source>
</evidence>
<dbReference type="GO" id="GO:0009269">
    <property type="term" value="P:response to desiccation"/>
    <property type="evidence" value="ECO:0007669"/>
    <property type="project" value="InterPro"/>
</dbReference>
<reference evidence="3 5" key="1">
    <citation type="submission" date="2014-11" db="EMBL/GenBank/DDBJ databases">
        <title>Genome sequence of Pseudomonas tuomuerensis JCM 14085.</title>
        <authorList>
            <person name="Shin S.-K."/>
            <person name="Yi H."/>
        </authorList>
    </citation>
    <scope>NUCLEOTIDE SEQUENCE [LARGE SCALE GENOMIC DNA]</scope>
    <source>
        <strain evidence="3 5">JCM 14085</strain>
    </source>
</reference>
<reference evidence="4 6" key="2">
    <citation type="submission" date="2017-01" db="EMBL/GenBank/DDBJ databases">
        <authorList>
            <person name="Mah S.A."/>
            <person name="Swanson W.J."/>
            <person name="Moy G.W."/>
            <person name="Vacquier V.D."/>
        </authorList>
    </citation>
    <scope>NUCLEOTIDE SEQUENCE [LARGE SCALE GENOMIC DNA]</scope>
    <source>
        <strain evidence="4 6">ATCC 29606</strain>
    </source>
</reference>
<dbReference type="Gene3D" id="2.60.40.1820">
    <property type="match status" value="1"/>
</dbReference>
<accession>A0A0B2D871</accession>
<feature type="signal peptide" evidence="1">
    <location>
        <begin position="1"/>
        <end position="24"/>
    </location>
</feature>
<dbReference type="EMBL" id="FTMC01000001">
    <property type="protein sequence ID" value="SIP87665.1"/>
    <property type="molecule type" value="Genomic_DNA"/>
</dbReference>
<evidence type="ECO:0000313" key="3">
    <source>
        <dbReference type="EMBL" id="KHO64438.1"/>
    </source>
</evidence>
<dbReference type="Proteomes" id="UP000030980">
    <property type="component" value="Unassembled WGS sequence"/>
</dbReference>
<dbReference type="PROSITE" id="PS51257">
    <property type="entry name" value="PROKAR_LIPOPROTEIN"/>
    <property type="match status" value="1"/>
</dbReference>
<organism evidence="3 5">
    <name type="scientific">Pseudomonas flexibilis</name>
    <dbReference type="NCBI Taxonomy" id="706570"/>
    <lineage>
        <taxon>Bacteria</taxon>
        <taxon>Pseudomonadati</taxon>
        <taxon>Pseudomonadota</taxon>
        <taxon>Gammaproteobacteria</taxon>
        <taxon>Pseudomonadales</taxon>
        <taxon>Pseudomonadaceae</taxon>
        <taxon>Pseudomonas</taxon>
    </lineage>
</organism>
<dbReference type="SMART" id="SM00769">
    <property type="entry name" value="WHy"/>
    <property type="match status" value="1"/>
</dbReference>
<protein>
    <submittedName>
        <fullName evidence="4">Late embryogenesis abundant protein</fullName>
    </submittedName>
    <submittedName>
        <fullName evidence="3">Water stress/hypersensitive response domain-containing protein</fullName>
    </submittedName>
</protein>
<sequence>MAVVTRLLASLALLGLLTACASLAPRDPLHIDLAGLEPLPSQGLEARFNLKLRVQNPNERAVDYQGVALELEVNGQPLASGVSAQRGQVPRFGEAIIEVPVTISAFSALRQTWGLAGYQPGQGLPYVIRGKLASGLVGTTRFTTQGQLRWPEPAGVR</sequence>
<dbReference type="SUPFAM" id="SSF117070">
    <property type="entry name" value="LEA14-like"/>
    <property type="match status" value="1"/>
</dbReference>
<evidence type="ECO:0000259" key="2">
    <source>
        <dbReference type="SMART" id="SM00769"/>
    </source>
</evidence>
<dbReference type="PATRIC" id="fig|706570.3.peg.250"/>
<feature type="chain" id="PRO_5015034478" evidence="1">
    <location>
        <begin position="25"/>
        <end position="157"/>
    </location>
</feature>
<evidence type="ECO:0000313" key="4">
    <source>
        <dbReference type="EMBL" id="SIP87665.1"/>
    </source>
</evidence>
<gene>
    <name evidence="3" type="ORF">PT85_09505</name>
    <name evidence="4" type="ORF">SAMN05421672_101130</name>
</gene>
<dbReference type="InterPro" id="IPR004864">
    <property type="entry name" value="LEA_2"/>
</dbReference>